<reference evidence="2 4" key="1">
    <citation type="submission" date="2024-02" db="EMBL/GenBank/DDBJ databases">
        <authorList>
            <person name="Vignale AGUSTIN F."/>
            <person name="Sosa J E."/>
            <person name="Modenutti C."/>
        </authorList>
    </citation>
    <scope>NUCLEOTIDE SEQUENCE [LARGE SCALE GENOMIC DNA]</scope>
</reference>
<comment type="caution">
    <text evidence="2">The sequence shown here is derived from an EMBL/GenBank/DDBJ whole genome shotgun (WGS) entry which is preliminary data.</text>
</comment>
<sequence length="99" mass="10822">MGIFSWWKGNNKETQPSKPAQKPQISSENSQVPGMNGAMKVPRPDPPADVTIFEFGSVAASTDKVTLAGFCPVSDELEPCRWEILPANDSNAPQFRVVF</sequence>
<evidence type="ECO:0008006" key="5">
    <source>
        <dbReference type="Google" id="ProtNLM"/>
    </source>
</evidence>
<dbReference type="AlphaFoldDB" id="A0ABC8TET0"/>
<evidence type="ECO:0000313" key="3">
    <source>
        <dbReference type="EMBL" id="CAK9172646.1"/>
    </source>
</evidence>
<evidence type="ECO:0000313" key="4">
    <source>
        <dbReference type="Proteomes" id="UP001642360"/>
    </source>
</evidence>
<accession>A0ABC8TET0</accession>
<evidence type="ECO:0000313" key="2">
    <source>
        <dbReference type="EMBL" id="CAK9167778.1"/>
    </source>
</evidence>
<organism evidence="2 4">
    <name type="scientific">Ilex paraguariensis</name>
    <name type="common">yerba mate</name>
    <dbReference type="NCBI Taxonomy" id="185542"/>
    <lineage>
        <taxon>Eukaryota</taxon>
        <taxon>Viridiplantae</taxon>
        <taxon>Streptophyta</taxon>
        <taxon>Embryophyta</taxon>
        <taxon>Tracheophyta</taxon>
        <taxon>Spermatophyta</taxon>
        <taxon>Magnoliopsida</taxon>
        <taxon>eudicotyledons</taxon>
        <taxon>Gunneridae</taxon>
        <taxon>Pentapetalae</taxon>
        <taxon>asterids</taxon>
        <taxon>campanulids</taxon>
        <taxon>Aquifoliales</taxon>
        <taxon>Aquifoliaceae</taxon>
        <taxon>Ilex</taxon>
    </lineage>
</organism>
<keyword evidence="4" id="KW-1185">Reference proteome</keyword>
<feature type="region of interest" description="Disordered" evidence="1">
    <location>
        <begin position="1"/>
        <end position="45"/>
    </location>
</feature>
<dbReference type="EMBL" id="CAUOFW020006035">
    <property type="protein sequence ID" value="CAK9172646.1"/>
    <property type="molecule type" value="Genomic_DNA"/>
</dbReference>
<evidence type="ECO:0000256" key="1">
    <source>
        <dbReference type="SAM" id="MobiDB-lite"/>
    </source>
</evidence>
<feature type="compositionally biased region" description="Polar residues" evidence="1">
    <location>
        <begin position="12"/>
        <end position="33"/>
    </location>
</feature>
<protein>
    <recommendedName>
        <fullName evidence="5">Allyl alcohol dehydrogenase-like protein</fullName>
    </recommendedName>
</protein>
<gene>
    <name evidence="2" type="ORF">ILEXP_LOCUS37083</name>
    <name evidence="3" type="ORF">ILEXP_LOCUS42315</name>
</gene>
<dbReference type="EMBL" id="CAUOFW020004936">
    <property type="protein sequence ID" value="CAK9167778.1"/>
    <property type="molecule type" value="Genomic_DNA"/>
</dbReference>
<proteinExistence type="predicted"/>
<dbReference type="Proteomes" id="UP001642360">
    <property type="component" value="Unassembled WGS sequence"/>
</dbReference>
<name>A0ABC8TET0_9AQUA</name>